<sequence length="147" mass="16379">MTITEKVSYLKGLCEGIGISDETNEGRIFKAMIDILDDMALTISDMEDGFAEVCEQVDAIDEDLGTLEEDFYGEEECDCGCEDEDDFDEEELYEVTCPSCGESICIDEEMLDIGQMECPSCGEHLEFDIDDVEDDECDCGCCGEDQE</sequence>
<name>A0A926EAE2_9FIRM</name>
<evidence type="ECO:0000313" key="1">
    <source>
        <dbReference type="EMBL" id="MBC8569365.1"/>
    </source>
</evidence>
<dbReference type="AlphaFoldDB" id="A0A926EAE2"/>
<gene>
    <name evidence="1" type="ORF">H8709_00785</name>
</gene>
<accession>A0A926EAE2</accession>
<organism evidence="1 2">
    <name type="scientific">Zongyangia hominis</name>
    <dbReference type="NCBI Taxonomy" id="2763677"/>
    <lineage>
        <taxon>Bacteria</taxon>
        <taxon>Bacillati</taxon>
        <taxon>Bacillota</taxon>
        <taxon>Clostridia</taxon>
        <taxon>Eubacteriales</taxon>
        <taxon>Oscillospiraceae</taxon>
        <taxon>Zongyangia</taxon>
    </lineage>
</organism>
<evidence type="ECO:0000313" key="2">
    <source>
        <dbReference type="Proteomes" id="UP000660861"/>
    </source>
</evidence>
<protein>
    <recommendedName>
        <fullName evidence="3">TFIIB-type domain-containing protein</fullName>
    </recommendedName>
</protein>
<evidence type="ECO:0008006" key="3">
    <source>
        <dbReference type="Google" id="ProtNLM"/>
    </source>
</evidence>
<proteinExistence type="predicted"/>
<dbReference type="NCBIfam" id="NF045650">
    <property type="entry name" value="CD1247_Nterm"/>
    <property type="match status" value="1"/>
</dbReference>
<dbReference type="Proteomes" id="UP000660861">
    <property type="component" value="Unassembled WGS sequence"/>
</dbReference>
<dbReference type="EMBL" id="JACRTC010000001">
    <property type="protein sequence ID" value="MBC8569365.1"/>
    <property type="molecule type" value="Genomic_DNA"/>
</dbReference>
<comment type="caution">
    <text evidence="1">The sequence shown here is derived from an EMBL/GenBank/DDBJ whole genome shotgun (WGS) entry which is preliminary data.</text>
</comment>
<reference evidence="1" key="1">
    <citation type="submission" date="2020-08" db="EMBL/GenBank/DDBJ databases">
        <title>Genome public.</title>
        <authorList>
            <person name="Liu C."/>
            <person name="Sun Q."/>
        </authorList>
    </citation>
    <scope>NUCLEOTIDE SEQUENCE</scope>
    <source>
        <strain evidence="1">NSJ-54</strain>
    </source>
</reference>
<dbReference type="InterPro" id="IPR054688">
    <property type="entry name" value="CD1247_N"/>
</dbReference>
<keyword evidence="2" id="KW-1185">Reference proteome</keyword>
<dbReference type="RefSeq" id="WP_262396469.1">
    <property type="nucleotide sequence ID" value="NZ_JACRTC010000001.1"/>
</dbReference>